<name>A0A9W5YHX7_9FIRM</name>
<feature type="transmembrane region" description="Helical" evidence="1">
    <location>
        <begin position="69"/>
        <end position="86"/>
    </location>
</feature>
<dbReference type="AlphaFoldDB" id="A0A9W5YHX7"/>
<organism evidence="2 3">
    <name type="scientific">Vallitalea longa</name>
    <dbReference type="NCBI Taxonomy" id="2936439"/>
    <lineage>
        <taxon>Bacteria</taxon>
        <taxon>Bacillati</taxon>
        <taxon>Bacillota</taxon>
        <taxon>Clostridia</taxon>
        <taxon>Lachnospirales</taxon>
        <taxon>Vallitaleaceae</taxon>
        <taxon>Vallitalea</taxon>
    </lineage>
</organism>
<feature type="transmembrane region" description="Helical" evidence="1">
    <location>
        <begin position="222"/>
        <end position="242"/>
    </location>
</feature>
<evidence type="ECO:0000313" key="2">
    <source>
        <dbReference type="EMBL" id="GKX32244.1"/>
    </source>
</evidence>
<proteinExistence type="predicted"/>
<accession>A0A9W5YHX7</accession>
<reference evidence="2" key="1">
    <citation type="submission" date="2022-06" db="EMBL/GenBank/DDBJ databases">
        <title>Vallitalea longa sp. nov., an anaerobic bacterium isolated from marine sediment.</title>
        <authorList>
            <person name="Hirano S."/>
            <person name="Terahara T."/>
            <person name="Mori K."/>
            <person name="Hamada M."/>
            <person name="Matsumoto R."/>
            <person name="Kobayashi T."/>
        </authorList>
    </citation>
    <scope>NUCLEOTIDE SEQUENCE</scope>
    <source>
        <strain evidence="2">SH18-1</strain>
    </source>
</reference>
<keyword evidence="1" id="KW-0812">Transmembrane</keyword>
<gene>
    <name evidence="2" type="ORF">SH1V18_47240</name>
</gene>
<feature type="transmembrane region" description="Helical" evidence="1">
    <location>
        <begin position="165"/>
        <end position="186"/>
    </location>
</feature>
<feature type="transmembrane region" description="Helical" evidence="1">
    <location>
        <begin position="141"/>
        <end position="159"/>
    </location>
</feature>
<dbReference type="Proteomes" id="UP001144256">
    <property type="component" value="Unassembled WGS sequence"/>
</dbReference>
<comment type="caution">
    <text evidence="2">The sequence shown here is derived from an EMBL/GenBank/DDBJ whole genome shotgun (WGS) entry which is preliminary data.</text>
</comment>
<evidence type="ECO:0000256" key="1">
    <source>
        <dbReference type="SAM" id="Phobius"/>
    </source>
</evidence>
<sequence length="258" mass="29929">MSNQFKDPLDNIIKESINSPITYPSELEIDKTINTLKQYMPSEGCIESNKKNFDLYKKIKKDLSMVNGFYWYFNLALYVIGFILTLTSKNPYITISFYSPIPFIIIFFEDIKGRDPQILEMELACKNTVQTIMLTRITITAFYNLLLMSIISAIIYFIIPTITLFNLLITWLTPIILVNNITLFIIKRIRTSYILSSIILVWIGVIVWVMNTPNVIESLYTINYSIYIGFILIGILLLVFQLKAYIKKNSERSILFGT</sequence>
<protein>
    <submittedName>
        <fullName evidence="2">Uncharacterized protein</fullName>
    </submittedName>
</protein>
<keyword evidence="3" id="KW-1185">Reference proteome</keyword>
<keyword evidence="1" id="KW-0472">Membrane</keyword>
<evidence type="ECO:0000313" key="3">
    <source>
        <dbReference type="Proteomes" id="UP001144256"/>
    </source>
</evidence>
<keyword evidence="1" id="KW-1133">Transmembrane helix</keyword>
<dbReference type="RefSeq" id="WP_281819708.1">
    <property type="nucleotide sequence ID" value="NZ_BRLB01000029.1"/>
</dbReference>
<feature type="transmembrane region" description="Helical" evidence="1">
    <location>
        <begin position="92"/>
        <end position="111"/>
    </location>
</feature>
<feature type="transmembrane region" description="Helical" evidence="1">
    <location>
        <begin position="193"/>
        <end position="210"/>
    </location>
</feature>
<dbReference type="EMBL" id="BRLB01000029">
    <property type="protein sequence ID" value="GKX32244.1"/>
    <property type="molecule type" value="Genomic_DNA"/>
</dbReference>